<dbReference type="InterPro" id="IPR032466">
    <property type="entry name" value="Metal_Hydrolase"/>
</dbReference>
<comment type="caution">
    <text evidence="4">The sequence shown here is derived from an EMBL/GenBank/DDBJ whole genome shotgun (WGS) entry which is preliminary data.</text>
</comment>
<name>A0ABW4TJW2_9ACTN</name>
<evidence type="ECO:0000313" key="5">
    <source>
        <dbReference type="Proteomes" id="UP001597351"/>
    </source>
</evidence>
<dbReference type="PROSITE" id="PS51318">
    <property type="entry name" value="TAT"/>
    <property type="match status" value="1"/>
</dbReference>
<evidence type="ECO:0000256" key="2">
    <source>
        <dbReference type="SAM" id="SignalP"/>
    </source>
</evidence>
<dbReference type="NCBIfam" id="NF006056">
    <property type="entry name" value="PRK08204.1"/>
    <property type="match status" value="1"/>
</dbReference>
<evidence type="ECO:0000259" key="3">
    <source>
        <dbReference type="Pfam" id="PF01979"/>
    </source>
</evidence>
<dbReference type="InterPro" id="IPR050287">
    <property type="entry name" value="MTA/SAH_deaminase"/>
</dbReference>
<dbReference type="Proteomes" id="UP001597351">
    <property type="component" value="Unassembled WGS sequence"/>
</dbReference>
<dbReference type="InterPro" id="IPR006311">
    <property type="entry name" value="TAT_signal"/>
</dbReference>
<dbReference type="SUPFAM" id="SSF51556">
    <property type="entry name" value="Metallo-dependent hydrolases"/>
    <property type="match status" value="1"/>
</dbReference>
<keyword evidence="5" id="KW-1185">Reference proteome</keyword>
<accession>A0ABW4TJW2</accession>
<dbReference type="EMBL" id="JBHUGD010000003">
    <property type="protein sequence ID" value="MFD1946678.1"/>
    <property type="molecule type" value="Genomic_DNA"/>
</dbReference>
<keyword evidence="2" id="KW-0732">Signal</keyword>
<dbReference type="Gene3D" id="3.20.20.140">
    <property type="entry name" value="Metal-dependent hydrolases"/>
    <property type="match status" value="1"/>
</dbReference>
<sequence length="463" mass="49314">MSRRGVLGGAAAAGGLAAAAVAGPAHAGPGKGAPRATEYVIAGAHVLSMDPDVGDLEVGDVHVRNGRIVAVGRHLKGRGPRIDARGMIAMPGLVDTHWHLWTTLYRAMSSTSPATAYFALNVANGVRCLPSDLYHGARLSLVDALNTGITTVHDWSHNLRSPAHADANLRAHQEIGLRGRFSYGTPQGFPTTSVTDLDDIARVKEEWFDSGEVPLLHLGLAGRPPGFSPESVFRPEYDFAQELGIPVSYHANSTRAQGDLQMIRQLAEQDMLGQDTQLIHALYTTEAERAAVRDSGSSVSISPWSELLIGYGVTPVPEMERSGMLVTLSVDTMSLVGSADLWSVLRLTTGLYRGIAEQELAVSTRRVLEMATIDAARSLGLGDEVGSLTPGKRADVVLVRQHDVATAPVTDVPNTLALATGAENVDTVIVDGRFRKRGGRLLDVDAARVVRETEEALAALLAR</sequence>
<feature type="signal peptide" evidence="2">
    <location>
        <begin position="1"/>
        <end position="27"/>
    </location>
</feature>
<feature type="domain" description="Amidohydrolase-related" evidence="3">
    <location>
        <begin position="88"/>
        <end position="433"/>
    </location>
</feature>
<feature type="chain" id="PRO_5046676157" evidence="2">
    <location>
        <begin position="28"/>
        <end position="463"/>
    </location>
</feature>
<organism evidence="4 5">
    <name type="scientific">Nocardioides aestuarii</name>
    <dbReference type="NCBI Taxonomy" id="252231"/>
    <lineage>
        <taxon>Bacteria</taxon>
        <taxon>Bacillati</taxon>
        <taxon>Actinomycetota</taxon>
        <taxon>Actinomycetes</taxon>
        <taxon>Propionibacteriales</taxon>
        <taxon>Nocardioidaceae</taxon>
        <taxon>Nocardioides</taxon>
    </lineage>
</organism>
<dbReference type="InterPro" id="IPR006680">
    <property type="entry name" value="Amidohydro-rel"/>
</dbReference>
<evidence type="ECO:0000313" key="4">
    <source>
        <dbReference type="EMBL" id="MFD1946678.1"/>
    </source>
</evidence>
<protein>
    <submittedName>
        <fullName evidence="4">Amidohydrolase family protein</fullName>
    </submittedName>
</protein>
<dbReference type="RefSeq" id="WP_343917054.1">
    <property type="nucleotide sequence ID" value="NZ_BAAAJT010000002.1"/>
</dbReference>
<keyword evidence="1" id="KW-0378">Hydrolase</keyword>
<gene>
    <name evidence="4" type="ORF">ACFSDE_07740</name>
</gene>
<dbReference type="PANTHER" id="PTHR43794">
    <property type="entry name" value="AMINOHYDROLASE SSNA-RELATED"/>
    <property type="match status" value="1"/>
</dbReference>
<dbReference type="Gene3D" id="2.30.40.10">
    <property type="entry name" value="Urease, subunit C, domain 1"/>
    <property type="match status" value="1"/>
</dbReference>
<proteinExistence type="predicted"/>
<dbReference type="Pfam" id="PF01979">
    <property type="entry name" value="Amidohydro_1"/>
    <property type="match status" value="1"/>
</dbReference>
<dbReference type="SUPFAM" id="SSF51338">
    <property type="entry name" value="Composite domain of metallo-dependent hydrolases"/>
    <property type="match status" value="1"/>
</dbReference>
<reference evidence="5" key="1">
    <citation type="journal article" date="2019" name="Int. J. Syst. Evol. Microbiol.">
        <title>The Global Catalogue of Microorganisms (GCM) 10K type strain sequencing project: providing services to taxonomists for standard genome sequencing and annotation.</title>
        <authorList>
            <consortium name="The Broad Institute Genomics Platform"/>
            <consortium name="The Broad Institute Genome Sequencing Center for Infectious Disease"/>
            <person name="Wu L."/>
            <person name="Ma J."/>
        </authorList>
    </citation>
    <scope>NUCLEOTIDE SEQUENCE [LARGE SCALE GENOMIC DNA]</scope>
    <source>
        <strain evidence="5">CGMCC 1.12477</strain>
    </source>
</reference>
<dbReference type="PANTHER" id="PTHR43794:SF11">
    <property type="entry name" value="AMIDOHYDROLASE-RELATED DOMAIN-CONTAINING PROTEIN"/>
    <property type="match status" value="1"/>
</dbReference>
<evidence type="ECO:0000256" key="1">
    <source>
        <dbReference type="ARBA" id="ARBA00022801"/>
    </source>
</evidence>
<dbReference type="InterPro" id="IPR011059">
    <property type="entry name" value="Metal-dep_hydrolase_composite"/>
</dbReference>